<evidence type="ECO:0000256" key="7">
    <source>
        <dbReference type="ARBA" id="ARBA00022475"/>
    </source>
</evidence>
<accession>A0A4Q0YRA8</accession>
<reference evidence="13 14" key="1">
    <citation type="submission" date="2017-10" db="EMBL/GenBank/DDBJ databases">
        <title>Nyctiphanis sp. nov., isolated from the stomach of the euphausiid Nyctiphanes simplex (Hansen, 1911) in the Gulf of California.</title>
        <authorList>
            <person name="Gomez-Gil B."/>
            <person name="Aguilar-Mendez M."/>
            <person name="Lopez-Cortes A."/>
            <person name="Gomez-Gutierrez J."/>
            <person name="Roque A."/>
            <person name="Lang E."/>
            <person name="Gonzalez-Castillo A."/>
        </authorList>
    </citation>
    <scope>NUCLEOTIDE SEQUENCE [LARGE SCALE GENOMIC DNA]</scope>
    <source>
        <strain evidence="13 14">CAIM 600</strain>
    </source>
</reference>
<dbReference type="Gene3D" id="3.30.420.40">
    <property type="match status" value="1"/>
</dbReference>
<comment type="subunit">
    <text evidence="4">Homodimer.</text>
</comment>
<dbReference type="AlphaFoldDB" id="A0A4Q0YRA8"/>
<dbReference type="RefSeq" id="WP_129122408.1">
    <property type="nucleotide sequence ID" value="NZ_PEIB01000012.1"/>
</dbReference>
<dbReference type="Pfam" id="PF21447">
    <property type="entry name" value="Ppx-GppA_III"/>
    <property type="match status" value="1"/>
</dbReference>
<dbReference type="InterPro" id="IPR048950">
    <property type="entry name" value="Ppx_GppA_C"/>
</dbReference>
<evidence type="ECO:0000256" key="3">
    <source>
        <dbReference type="ARBA" id="ARBA00007125"/>
    </source>
</evidence>
<dbReference type="SUPFAM" id="SSF53067">
    <property type="entry name" value="Actin-like ATPase domain"/>
    <property type="match status" value="2"/>
</dbReference>
<dbReference type="PANTHER" id="PTHR30005">
    <property type="entry name" value="EXOPOLYPHOSPHATASE"/>
    <property type="match status" value="1"/>
</dbReference>
<evidence type="ECO:0000256" key="9">
    <source>
        <dbReference type="ARBA" id="ARBA00023136"/>
    </source>
</evidence>
<dbReference type="InterPro" id="IPR043129">
    <property type="entry name" value="ATPase_NBD"/>
</dbReference>
<dbReference type="GO" id="GO:0004309">
    <property type="term" value="F:exopolyphosphatase activity"/>
    <property type="evidence" value="ECO:0007669"/>
    <property type="project" value="UniProtKB-EC"/>
</dbReference>
<evidence type="ECO:0000256" key="10">
    <source>
        <dbReference type="ARBA" id="ARBA00047607"/>
    </source>
</evidence>
<organism evidence="13 14">
    <name type="scientific">Veronia nyctiphanis</name>
    <dbReference type="NCBI Taxonomy" id="1278244"/>
    <lineage>
        <taxon>Bacteria</taxon>
        <taxon>Pseudomonadati</taxon>
        <taxon>Pseudomonadota</taxon>
        <taxon>Gammaproteobacteria</taxon>
        <taxon>Vibrionales</taxon>
        <taxon>Vibrionaceae</taxon>
        <taxon>Veronia</taxon>
    </lineage>
</organism>
<comment type="cofactor">
    <cofactor evidence="1">
        <name>Mg(2+)</name>
        <dbReference type="ChEBI" id="CHEBI:18420"/>
    </cofactor>
</comment>
<dbReference type="Gene3D" id="3.30.70.2260">
    <property type="match status" value="1"/>
</dbReference>
<comment type="catalytic activity">
    <reaction evidence="10">
        <text>[phosphate](n) + H2O = [phosphate](n-1) + phosphate + H(+)</text>
        <dbReference type="Rhea" id="RHEA:21528"/>
        <dbReference type="Rhea" id="RHEA-COMP:9859"/>
        <dbReference type="Rhea" id="RHEA-COMP:14279"/>
        <dbReference type="ChEBI" id="CHEBI:15377"/>
        <dbReference type="ChEBI" id="CHEBI:15378"/>
        <dbReference type="ChEBI" id="CHEBI:16838"/>
        <dbReference type="ChEBI" id="CHEBI:43474"/>
        <dbReference type="EC" id="3.6.1.11"/>
    </reaction>
</comment>
<dbReference type="FunFam" id="3.30.420.150:FF:000001">
    <property type="entry name" value="Guanosine-5'-triphosphate,3'-diphosphate pyrophosphatase"/>
    <property type="match status" value="1"/>
</dbReference>
<dbReference type="InterPro" id="IPR003695">
    <property type="entry name" value="Ppx_GppA_N"/>
</dbReference>
<dbReference type="OrthoDB" id="9793035at2"/>
<comment type="similarity">
    <text evidence="3">Belongs to the GppA/Ppx family.</text>
</comment>
<evidence type="ECO:0000313" key="14">
    <source>
        <dbReference type="Proteomes" id="UP000290287"/>
    </source>
</evidence>
<evidence type="ECO:0000256" key="6">
    <source>
        <dbReference type="ARBA" id="ARBA00020416"/>
    </source>
</evidence>
<evidence type="ECO:0000259" key="12">
    <source>
        <dbReference type="Pfam" id="PF21447"/>
    </source>
</evidence>
<evidence type="ECO:0000256" key="1">
    <source>
        <dbReference type="ARBA" id="ARBA00001946"/>
    </source>
</evidence>
<dbReference type="GO" id="GO:0006798">
    <property type="term" value="P:polyphosphate catabolic process"/>
    <property type="evidence" value="ECO:0007669"/>
    <property type="project" value="TreeGrafter"/>
</dbReference>
<evidence type="ECO:0000259" key="11">
    <source>
        <dbReference type="Pfam" id="PF02541"/>
    </source>
</evidence>
<comment type="subcellular location">
    <subcellularLocation>
        <location evidence="2">Cell membrane</location>
        <topology evidence="2">Peripheral membrane protein</topology>
    </subcellularLocation>
</comment>
<protein>
    <recommendedName>
        <fullName evidence="6">Exopolyphosphatase</fullName>
        <ecNumber evidence="5">3.6.1.11</ecNumber>
    </recommendedName>
</protein>
<dbReference type="EC" id="3.6.1.11" evidence="5"/>
<dbReference type="PIRSF" id="PIRSF001267">
    <property type="entry name" value="Pyrophosphatase_GppA_Ppx"/>
    <property type="match status" value="1"/>
</dbReference>
<evidence type="ECO:0000256" key="5">
    <source>
        <dbReference type="ARBA" id="ARBA00012451"/>
    </source>
</evidence>
<dbReference type="Proteomes" id="UP000290287">
    <property type="component" value="Unassembled WGS sequence"/>
</dbReference>
<dbReference type="GO" id="GO:0005886">
    <property type="term" value="C:plasma membrane"/>
    <property type="evidence" value="ECO:0007669"/>
    <property type="project" value="UniProtKB-SubCell"/>
</dbReference>
<keyword evidence="9" id="KW-0472">Membrane</keyword>
<sequence length="514" mass="57162">MIETTTTERPREIAAIDLGSNSFHMVVARVVGQGLQIVSRHKQRVRLGAGLDAQNNLDNASITRGVECLAMFSERLKGFDPENVRVAATHTLRQAANAHVFLKRAETVFPYPIEVIPGEEEARLIYLGVSHTQPGEGKRLIVDIGGGSTELVIGSEFEPSQLTSKHMGCVSYNQRYFQKGKITPKNFAAAELSAEGKLESIAQNYIKKGWDSAVGSSGTIKAIKEVIISMGFDDGEITKKRLELIIEKLLVFKYVDEIKLPGLPEERIPVFAAGVAILSGVFRALKIEKMVFSDAALREGLLYEMEDRFQHSDIRGRTAGDLASRYHVDLEHAARVQLMASDLYAQCEPNPSTKKAELGVLLNWAALLHEVGLSISHSGFHKHSAYILQNTNLPGFNQEQQTVLVSLTRFHRKSLKLHEMPELVLFKPKQLHPLIRAIRLACVLNVQRTDEPLPDVTLDADDKDWTLTFPSGWLSDNRLLAADLETEQDYWTSAGWSLSIAEAISDDIESEKDQ</sequence>
<proteinExistence type="inferred from homology"/>
<dbReference type="PANTHER" id="PTHR30005:SF14">
    <property type="entry name" value="EXOPOLYPHOSPHATASE"/>
    <property type="match status" value="1"/>
</dbReference>
<evidence type="ECO:0000256" key="4">
    <source>
        <dbReference type="ARBA" id="ARBA00011738"/>
    </source>
</evidence>
<evidence type="ECO:0000256" key="8">
    <source>
        <dbReference type="ARBA" id="ARBA00022801"/>
    </source>
</evidence>
<dbReference type="FunFam" id="3.30.420.40:FF:000023">
    <property type="entry name" value="Guanosine-5'-triphosphate,3'-diphosphate pyrophosphatase"/>
    <property type="match status" value="1"/>
</dbReference>
<evidence type="ECO:0000256" key="2">
    <source>
        <dbReference type="ARBA" id="ARBA00004202"/>
    </source>
</evidence>
<dbReference type="Gene3D" id="3.30.420.150">
    <property type="entry name" value="Exopolyphosphatase. Domain 2"/>
    <property type="match status" value="1"/>
</dbReference>
<dbReference type="InterPro" id="IPR022371">
    <property type="entry name" value="Exopolyphosphatase"/>
</dbReference>
<dbReference type="InterPro" id="IPR050273">
    <property type="entry name" value="GppA/Ppx_hydrolase"/>
</dbReference>
<dbReference type="Pfam" id="PF02541">
    <property type="entry name" value="Ppx-GppA"/>
    <property type="match status" value="1"/>
</dbReference>
<feature type="domain" description="Ppx/GppA phosphatase N-terminal" evidence="11">
    <location>
        <begin position="26"/>
        <end position="308"/>
    </location>
</feature>
<gene>
    <name evidence="13" type="primary">ppx</name>
    <name evidence="13" type="ORF">CS022_11700</name>
</gene>
<keyword evidence="7" id="KW-1003">Cell membrane</keyword>
<dbReference type="NCBIfam" id="TIGR03706">
    <property type="entry name" value="exo_poly_only"/>
    <property type="match status" value="1"/>
</dbReference>
<comment type="caution">
    <text evidence="13">The sequence shown here is derived from an EMBL/GenBank/DDBJ whole genome shotgun (WGS) entry which is preliminary data.</text>
</comment>
<dbReference type="EMBL" id="PEIB01000012">
    <property type="protein sequence ID" value="RXJ73155.1"/>
    <property type="molecule type" value="Genomic_DNA"/>
</dbReference>
<dbReference type="Gene3D" id="1.10.3210.10">
    <property type="entry name" value="Hypothetical protein af1432"/>
    <property type="match status" value="1"/>
</dbReference>
<dbReference type="InterPro" id="IPR030673">
    <property type="entry name" value="PyroPPase_GppA_Ppx"/>
</dbReference>
<keyword evidence="8" id="KW-0378">Hydrolase</keyword>
<dbReference type="SUPFAM" id="SSF109604">
    <property type="entry name" value="HD-domain/PDEase-like"/>
    <property type="match status" value="1"/>
</dbReference>
<name>A0A4Q0YRA8_9GAMM</name>
<evidence type="ECO:0000313" key="13">
    <source>
        <dbReference type="EMBL" id="RXJ73155.1"/>
    </source>
</evidence>
<keyword evidence="14" id="KW-1185">Reference proteome</keyword>
<feature type="domain" description="Ppx/GppA phosphatase C-terminal" evidence="12">
    <location>
        <begin position="314"/>
        <end position="488"/>
    </location>
</feature>